<organism evidence="2">
    <name type="scientific">Oryza meridionalis</name>
    <dbReference type="NCBI Taxonomy" id="40149"/>
    <lineage>
        <taxon>Eukaryota</taxon>
        <taxon>Viridiplantae</taxon>
        <taxon>Streptophyta</taxon>
        <taxon>Embryophyta</taxon>
        <taxon>Tracheophyta</taxon>
        <taxon>Spermatophyta</taxon>
        <taxon>Magnoliopsida</taxon>
        <taxon>Liliopsida</taxon>
        <taxon>Poales</taxon>
        <taxon>Poaceae</taxon>
        <taxon>BOP clade</taxon>
        <taxon>Oryzoideae</taxon>
        <taxon>Oryzeae</taxon>
        <taxon>Oryzinae</taxon>
        <taxon>Oryza</taxon>
    </lineage>
</organism>
<accession>A0A0E0EFC3</accession>
<proteinExistence type="predicted"/>
<dbReference type="EnsemblPlants" id="OMERI07G20910.5">
    <property type="protein sequence ID" value="OMERI07G20910.5"/>
    <property type="gene ID" value="OMERI07G20910"/>
</dbReference>
<evidence type="ECO:0000313" key="3">
    <source>
        <dbReference type="Proteomes" id="UP000008021"/>
    </source>
</evidence>
<keyword evidence="3" id="KW-1185">Reference proteome</keyword>
<evidence type="ECO:0000313" key="2">
    <source>
        <dbReference type="EnsemblPlants" id="OMERI07G20910.5"/>
    </source>
</evidence>
<reference evidence="2" key="1">
    <citation type="submission" date="2015-04" db="UniProtKB">
        <authorList>
            <consortium name="EnsemblPlants"/>
        </authorList>
    </citation>
    <scope>IDENTIFICATION</scope>
</reference>
<reference evidence="2" key="2">
    <citation type="submission" date="2018-05" db="EMBL/GenBank/DDBJ databases">
        <title>OmerRS3 (Oryza meridionalis Reference Sequence Version 3).</title>
        <authorList>
            <person name="Zhang J."/>
            <person name="Kudrna D."/>
            <person name="Lee S."/>
            <person name="Talag J."/>
            <person name="Welchert J."/>
            <person name="Wing R.A."/>
        </authorList>
    </citation>
    <scope>NUCLEOTIDE SEQUENCE [LARGE SCALE GENOMIC DNA]</scope>
    <source>
        <strain evidence="2">cv. OR44</strain>
    </source>
</reference>
<feature type="region of interest" description="Disordered" evidence="1">
    <location>
        <begin position="86"/>
        <end position="111"/>
    </location>
</feature>
<evidence type="ECO:0000256" key="1">
    <source>
        <dbReference type="SAM" id="MobiDB-lite"/>
    </source>
</evidence>
<name>A0A0E0EFC3_9ORYZ</name>
<protein>
    <submittedName>
        <fullName evidence="2">Uncharacterized protein</fullName>
    </submittedName>
</protein>
<sequence length="154" mass="17200">MADEVSPRDKGEELEDAGCNVEYPLAKHHPIEDVQRCCQFDDTWEPEPADCQKEHNREQNYIIPRGFYEDYGSSIIEIVVRPEHGGVAAEEDDGGPGEGQRAEGVAHPLRQRHHADEAIQPLLRRGYLPHLPAAAVSRRHLEPVLSSGAGDVRH</sequence>
<dbReference type="AlphaFoldDB" id="A0A0E0EFC3"/>
<dbReference type="Proteomes" id="UP000008021">
    <property type="component" value="Chromosome 7"/>
</dbReference>
<dbReference type="HOGENOM" id="CLU_1707120_0_0_1"/>
<dbReference type="Gramene" id="OMERI07G20910.5">
    <property type="protein sequence ID" value="OMERI07G20910.5"/>
    <property type="gene ID" value="OMERI07G20910"/>
</dbReference>